<keyword evidence="1" id="KW-0472">Membrane</keyword>
<keyword evidence="1" id="KW-1133">Transmembrane helix</keyword>
<gene>
    <name evidence="2" type="ORF">H8S77_15295</name>
</gene>
<accession>A0ABR7E3A4</accession>
<keyword evidence="2" id="KW-0808">Transferase</keyword>
<sequence length="167" mass="18874">MILQIISLLIITGYTTAVCIKAKGVPYSISATFYKLEHPYWFLATMWLTAGLLMPSILEASKPGTEFLAFLACVGMFMVGAAPNFKEEFEGKIHLAGALMCVVGSQLWVAFNAWYMLVVWLGYIGYTALYIVKEKEGNFWYKFYQSRPMFWVEIAAISAIFLAVLFK</sequence>
<organism evidence="2 3">
    <name type="scientific">Parabacteroides segnis</name>
    <dbReference type="NCBI Taxonomy" id="2763058"/>
    <lineage>
        <taxon>Bacteria</taxon>
        <taxon>Pseudomonadati</taxon>
        <taxon>Bacteroidota</taxon>
        <taxon>Bacteroidia</taxon>
        <taxon>Bacteroidales</taxon>
        <taxon>Tannerellaceae</taxon>
        <taxon>Parabacteroides</taxon>
    </lineage>
</organism>
<feature type="transmembrane region" description="Helical" evidence="1">
    <location>
        <begin position="105"/>
        <end position="129"/>
    </location>
</feature>
<keyword evidence="1" id="KW-0812">Transmembrane</keyword>
<evidence type="ECO:0000313" key="3">
    <source>
        <dbReference type="Proteomes" id="UP000644010"/>
    </source>
</evidence>
<dbReference type="Proteomes" id="UP000644010">
    <property type="component" value="Unassembled WGS sequence"/>
</dbReference>
<comment type="caution">
    <text evidence="2">The sequence shown here is derived from an EMBL/GenBank/DDBJ whole genome shotgun (WGS) entry which is preliminary data.</text>
</comment>
<dbReference type="GO" id="GO:0016740">
    <property type="term" value="F:transferase activity"/>
    <property type="evidence" value="ECO:0007669"/>
    <property type="project" value="UniProtKB-KW"/>
</dbReference>
<reference evidence="2 3" key="1">
    <citation type="submission" date="2020-08" db="EMBL/GenBank/DDBJ databases">
        <title>Genome public.</title>
        <authorList>
            <person name="Liu C."/>
            <person name="Sun Q."/>
        </authorList>
    </citation>
    <scope>NUCLEOTIDE SEQUENCE [LARGE SCALE GENOMIC DNA]</scope>
    <source>
        <strain evidence="2 3">BX2</strain>
    </source>
</reference>
<evidence type="ECO:0000313" key="2">
    <source>
        <dbReference type="EMBL" id="MBC5644246.1"/>
    </source>
</evidence>
<name>A0ABR7E3A4_9BACT</name>
<keyword evidence="3" id="KW-1185">Reference proteome</keyword>
<dbReference type="RefSeq" id="WP_186960148.1">
    <property type="nucleotide sequence ID" value="NZ_JACOOI010000016.1"/>
</dbReference>
<feature type="transmembrane region" description="Helical" evidence="1">
    <location>
        <begin position="67"/>
        <end position="85"/>
    </location>
</feature>
<evidence type="ECO:0000256" key="1">
    <source>
        <dbReference type="SAM" id="Phobius"/>
    </source>
</evidence>
<feature type="transmembrane region" description="Helical" evidence="1">
    <location>
        <begin position="41"/>
        <end position="60"/>
    </location>
</feature>
<feature type="transmembrane region" description="Helical" evidence="1">
    <location>
        <begin position="150"/>
        <end position="166"/>
    </location>
</feature>
<proteinExistence type="predicted"/>
<protein>
    <submittedName>
        <fullName evidence="2">Glycosyl transferase</fullName>
    </submittedName>
</protein>
<dbReference type="EMBL" id="JACOOI010000016">
    <property type="protein sequence ID" value="MBC5644246.1"/>
    <property type="molecule type" value="Genomic_DNA"/>
</dbReference>